<dbReference type="RefSeq" id="WP_155454646.1">
    <property type="nucleotide sequence ID" value="NZ_WNKX01000009.1"/>
</dbReference>
<feature type="signal peptide" evidence="2">
    <location>
        <begin position="1"/>
        <end position="22"/>
    </location>
</feature>
<protein>
    <submittedName>
        <fullName evidence="4">Prolyl oligopeptidase family serine peptidase</fullName>
    </submittedName>
</protein>
<dbReference type="GO" id="GO:0006508">
    <property type="term" value="P:proteolysis"/>
    <property type="evidence" value="ECO:0007669"/>
    <property type="project" value="InterPro"/>
</dbReference>
<dbReference type="OrthoDB" id="4269629at2"/>
<dbReference type="EMBL" id="WNKX01000009">
    <property type="protein sequence ID" value="MTW11693.1"/>
    <property type="molecule type" value="Genomic_DNA"/>
</dbReference>
<keyword evidence="1" id="KW-0378">Hydrolase</keyword>
<keyword evidence="5" id="KW-1185">Reference proteome</keyword>
<comment type="caution">
    <text evidence="4">The sequence shown here is derived from an EMBL/GenBank/DDBJ whole genome shotgun (WGS) entry which is preliminary data.</text>
</comment>
<dbReference type="InterPro" id="IPR001375">
    <property type="entry name" value="Peptidase_S9_cat"/>
</dbReference>
<dbReference type="Gene3D" id="3.40.50.1820">
    <property type="entry name" value="alpha/beta hydrolase"/>
    <property type="match status" value="1"/>
</dbReference>
<proteinExistence type="predicted"/>
<gene>
    <name evidence="4" type="ORF">GM658_13895</name>
</gene>
<dbReference type="PANTHER" id="PTHR42776:SF27">
    <property type="entry name" value="DIPEPTIDYL PEPTIDASE FAMILY MEMBER 6"/>
    <property type="match status" value="1"/>
</dbReference>
<dbReference type="AlphaFoldDB" id="A0A6L6QJ87"/>
<dbReference type="SUPFAM" id="SSF50993">
    <property type="entry name" value="Peptidase/esterase 'gauge' domain"/>
    <property type="match status" value="1"/>
</dbReference>
<evidence type="ECO:0000256" key="1">
    <source>
        <dbReference type="ARBA" id="ARBA00022801"/>
    </source>
</evidence>
<evidence type="ECO:0000259" key="3">
    <source>
        <dbReference type="Pfam" id="PF00326"/>
    </source>
</evidence>
<evidence type="ECO:0000313" key="5">
    <source>
        <dbReference type="Proteomes" id="UP000472320"/>
    </source>
</evidence>
<sequence>MKTLSLTLTIAMGLAAAPAAIAAVAPPPVEAFFENPAFSGALISPDGKYLAAKIGAKGKRNMLAVVDLATKKAQIVAHFSDTDIGNVQWVNAQRLLFDTADREAAQGDADYAPGLYAVDCDGGRFKQLASRMGEGLKKSSAQRDMLPWHTAMLPQTGPQDSDWVYVNDQAVDNRGIIEHVRLLRVNTVTGRTQSVERPGDVQFWLLDQEGRPRLASMIDKDEVSIKVRDNESAPWRNLATFKAFGLTHGVMRPVAFGGGDTLYVEAQHGADKRSIYRVDLASGKMDEQPLITLEGYDFTGRLVVRDGKLAGVHYLQDGEGTQWFDPALQALQADIDKTLPQTVNMLELPADAKASNVLVRAFSDVRPTSYYVYDRSAKTLSKVGDTYPAIDPELMGHQEQVRIKARDGMELPVMLTLPAQKAAQKLPMVVLVHGGPYLRGTRWAWNPEVQFLASRGYAVLQPEFRGSAGYGQRLLVAGWQQWGLTMQDDIADATKWAIAKGYADPKRICIAGASYGGYATLMGLVNNPELYRCGVEWAGVTDINLLFSGHWMYRDDSSVTYRRYGMPVMIGDPEKDAARFKATSPVEQADRIRQPLLMAHGGADMRVPLVHGLKMRDAVQRNNKQVEWIEYAQEGHGWYLPSSRIDFWNRVETFLQRNIGKE</sequence>
<dbReference type="PANTHER" id="PTHR42776">
    <property type="entry name" value="SERINE PEPTIDASE S9 FAMILY MEMBER"/>
    <property type="match status" value="1"/>
</dbReference>
<dbReference type="GO" id="GO:0004252">
    <property type="term" value="F:serine-type endopeptidase activity"/>
    <property type="evidence" value="ECO:0007669"/>
    <property type="project" value="TreeGrafter"/>
</dbReference>
<reference evidence="4 5" key="1">
    <citation type="submission" date="2019-11" db="EMBL/GenBank/DDBJ databases">
        <title>Type strains purchased from KCTC, JCM and DSMZ.</title>
        <authorList>
            <person name="Lu H."/>
        </authorList>
    </citation>
    <scope>NUCLEOTIDE SEQUENCE [LARGE SCALE GENOMIC DNA]</scope>
    <source>
        <strain evidence="4 5">JCM 31587</strain>
    </source>
</reference>
<evidence type="ECO:0000256" key="2">
    <source>
        <dbReference type="SAM" id="SignalP"/>
    </source>
</evidence>
<name>A0A6L6QJ87_9BURK</name>
<accession>A0A6L6QJ87</accession>
<dbReference type="Proteomes" id="UP000472320">
    <property type="component" value="Unassembled WGS sequence"/>
</dbReference>
<feature type="domain" description="Peptidase S9 prolyl oligopeptidase catalytic" evidence="3">
    <location>
        <begin position="446"/>
        <end position="661"/>
    </location>
</feature>
<feature type="chain" id="PRO_5026653415" evidence="2">
    <location>
        <begin position="23"/>
        <end position="662"/>
    </location>
</feature>
<organism evidence="4 5">
    <name type="scientific">Massilia eburnea</name>
    <dbReference type="NCBI Taxonomy" id="1776165"/>
    <lineage>
        <taxon>Bacteria</taxon>
        <taxon>Pseudomonadati</taxon>
        <taxon>Pseudomonadota</taxon>
        <taxon>Betaproteobacteria</taxon>
        <taxon>Burkholderiales</taxon>
        <taxon>Oxalobacteraceae</taxon>
        <taxon>Telluria group</taxon>
        <taxon>Massilia</taxon>
    </lineage>
</organism>
<dbReference type="InterPro" id="IPR029058">
    <property type="entry name" value="AB_hydrolase_fold"/>
</dbReference>
<keyword evidence="2" id="KW-0732">Signal</keyword>
<dbReference type="SUPFAM" id="SSF53474">
    <property type="entry name" value="alpha/beta-Hydrolases"/>
    <property type="match status" value="1"/>
</dbReference>
<dbReference type="Pfam" id="PF00326">
    <property type="entry name" value="Peptidase_S9"/>
    <property type="match status" value="1"/>
</dbReference>
<evidence type="ECO:0000313" key="4">
    <source>
        <dbReference type="EMBL" id="MTW11693.1"/>
    </source>
</evidence>